<protein>
    <recommendedName>
        <fullName evidence="7">Epidermal patterning factor-like protein</fullName>
    </recommendedName>
</protein>
<evidence type="ECO:0000256" key="6">
    <source>
        <dbReference type="ARBA" id="ARBA00023157"/>
    </source>
</evidence>
<evidence type="ECO:0000256" key="8">
    <source>
        <dbReference type="SAM" id="Phobius"/>
    </source>
</evidence>
<keyword evidence="8" id="KW-0812">Transmembrane</keyword>
<evidence type="ECO:0000313" key="9">
    <source>
        <dbReference type="Proteomes" id="UP000087171"/>
    </source>
</evidence>
<dbReference type="Pfam" id="PF17181">
    <property type="entry name" value="EPF"/>
    <property type="match status" value="1"/>
</dbReference>
<evidence type="ECO:0000256" key="1">
    <source>
        <dbReference type="ARBA" id="ARBA00004613"/>
    </source>
</evidence>
<organism evidence="9 10">
    <name type="scientific">Cicer arietinum</name>
    <name type="common">Chickpea</name>
    <name type="synonym">Garbanzo</name>
    <dbReference type="NCBI Taxonomy" id="3827"/>
    <lineage>
        <taxon>Eukaryota</taxon>
        <taxon>Viridiplantae</taxon>
        <taxon>Streptophyta</taxon>
        <taxon>Embryophyta</taxon>
        <taxon>Tracheophyta</taxon>
        <taxon>Spermatophyta</taxon>
        <taxon>Magnoliopsida</taxon>
        <taxon>eudicotyledons</taxon>
        <taxon>Gunneridae</taxon>
        <taxon>Pentapetalae</taxon>
        <taxon>rosids</taxon>
        <taxon>fabids</taxon>
        <taxon>Fabales</taxon>
        <taxon>Fabaceae</taxon>
        <taxon>Papilionoideae</taxon>
        <taxon>50 kb inversion clade</taxon>
        <taxon>NPAAA clade</taxon>
        <taxon>Hologalegina</taxon>
        <taxon>IRL clade</taxon>
        <taxon>Cicereae</taxon>
        <taxon>Cicer</taxon>
    </lineage>
</organism>
<keyword evidence="3 7" id="KW-0217">Developmental protein</keyword>
<evidence type="ECO:0000256" key="4">
    <source>
        <dbReference type="ARBA" id="ARBA00022525"/>
    </source>
</evidence>
<keyword evidence="4 7" id="KW-0964">Secreted</keyword>
<dbReference type="GO" id="GO:0010052">
    <property type="term" value="P:guard cell differentiation"/>
    <property type="evidence" value="ECO:0007669"/>
    <property type="project" value="UniProtKB-UniRule"/>
</dbReference>
<dbReference type="PANTHER" id="PTHR33109">
    <property type="entry name" value="EPIDERMAL PATTERNING FACTOR-LIKE PROTEIN 4"/>
    <property type="match status" value="1"/>
</dbReference>
<accession>A0A3Q7Y6P8</accession>
<keyword evidence="8" id="KW-1133">Transmembrane helix</keyword>
<dbReference type="InterPro" id="IPR039455">
    <property type="entry name" value="EPFL"/>
</dbReference>
<keyword evidence="5" id="KW-0732">Signal</keyword>
<sequence length="119" mass="13216">MSANKFHFYCGIIFFLLSIFTTIFSNITNSSYVHIYQNVNEEIGEGVPLVADAPDLSSEPPSCINKCETCNPCEPTLVILAPVSSPSVSAPPTEMPDQPYSYPETWRCRCGDKFYPPLN</sequence>
<keyword evidence="8" id="KW-0472">Membrane</keyword>
<keyword evidence="9" id="KW-1185">Reference proteome</keyword>
<comment type="subcellular location">
    <subcellularLocation>
        <location evidence="1 7">Secreted</location>
    </subcellularLocation>
</comment>
<dbReference type="GO" id="GO:0005576">
    <property type="term" value="C:extracellular region"/>
    <property type="evidence" value="ECO:0007669"/>
    <property type="project" value="UniProtKB-SubCell"/>
</dbReference>
<name>A0A3Q7Y6P8_CICAR</name>
<evidence type="ECO:0000313" key="10">
    <source>
        <dbReference type="RefSeq" id="XP_027186312.1"/>
    </source>
</evidence>
<reference evidence="10" key="1">
    <citation type="submission" date="2025-08" db="UniProtKB">
        <authorList>
            <consortium name="RefSeq"/>
        </authorList>
    </citation>
    <scope>IDENTIFICATION</scope>
    <source>
        <tissue evidence="10">Etiolated seedlings</tissue>
    </source>
</reference>
<dbReference type="AlphaFoldDB" id="A0A3Q7Y6P8"/>
<feature type="transmembrane region" description="Helical" evidence="8">
    <location>
        <begin position="6"/>
        <end position="27"/>
    </location>
</feature>
<dbReference type="RefSeq" id="XP_027186312.1">
    <property type="nucleotide sequence ID" value="XM_027330511.1"/>
</dbReference>
<proteinExistence type="inferred from homology"/>
<gene>
    <name evidence="10" type="primary">LOC113784368</name>
</gene>
<evidence type="ECO:0000256" key="3">
    <source>
        <dbReference type="ARBA" id="ARBA00022473"/>
    </source>
</evidence>
<comment type="function">
    <text evidence="7">Controls stomatal patterning.</text>
</comment>
<dbReference type="OrthoDB" id="1436000at2759"/>
<comment type="similarity">
    <text evidence="2 7">Belongs to the plant cysteine rich small secretory peptide family. Epidermal patterning factor subfamily.</text>
</comment>
<evidence type="ECO:0000256" key="5">
    <source>
        <dbReference type="ARBA" id="ARBA00022729"/>
    </source>
</evidence>
<dbReference type="Proteomes" id="UP000087171">
    <property type="component" value="Unplaced"/>
</dbReference>
<dbReference type="PANTHER" id="PTHR33109:SF4">
    <property type="entry name" value="EPIDERMAL PATTERNING FACTOR-LIKE PROTEIN 6"/>
    <property type="match status" value="1"/>
</dbReference>
<evidence type="ECO:0000256" key="2">
    <source>
        <dbReference type="ARBA" id="ARBA00008127"/>
    </source>
</evidence>
<evidence type="ECO:0000256" key="7">
    <source>
        <dbReference type="RuleBase" id="RU367102"/>
    </source>
</evidence>
<keyword evidence="6" id="KW-1015">Disulfide bond</keyword>